<accession>A0A1J1JAD1</accession>
<name>A0A1J1JAD1_9DIPT</name>
<organism evidence="1 2">
    <name type="scientific">Clunio marinus</name>
    <dbReference type="NCBI Taxonomy" id="568069"/>
    <lineage>
        <taxon>Eukaryota</taxon>
        <taxon>Metazoa</taxon>
        <taxon>Ecdysozoa</taxon>
        <taxon>Arthropoda</taxon>
        <taxon>Hexapoda</taxon>
        <taxon>Insecta</taxon>
        <taxon>Pterygota</taxon>
        <taxon>Neoptera</taxon>
        <taxon>Endopterygota</taxon>
        <taxon>Diptera</taxon>
        <taxon>Nematocera</taxon>
        <taxon>Chironomoidea</taxon>
        <taxon>Chironomidae</taxon>
        <taxon>Clunio</taxon>
    </lineage>
</organism>
<gene>
    <name evidence="1" type="ORF">CLUMA_CG021091</name>
</gene>
<protein>
    <submittedName>
        <fullName evidence="1">CLUMA_CG021091, isoform A</fullName>
    </submittedName>
</protein>
<dbReference type="Proteomes" id="UP000183832">
    <property type="component" value="Unassembled WGS sequence"/>
</dbReference>
<dbReference type="AlphaFoldDB" id="A0A1J1JAD1"/>
<proteinExistence type="predicted"/>
<dbReference type="EMBL" id="CVRI01000074">
    <property type="protein sequence ID" value="CRL07985.1"/>
    <property type="molecule type" value="Genomic_DNA"/>
</dbReference>
<evidence type="ECO:0000313" key="2">
    <source>
        <dbReference type="Proteomes" id="UP000183832"/>
    </source>
</evidence>
<evidence type="ECO:0000313" key="1">
    <source>
        <dbReference type="EMBL" id="CRL07985.1"/>
    </source>
</evidence>
<sequence>MKPETISTRLEITNLFLIILHVNPFQASQSRVNIYVESFHCFYSLCLIFVGPRNDKYSLNNCRHAATGTSRENRARHQMV</sequence>
<reference evidence="1 2" key="1">
    <citation type="submission" date="2015-04" db="EMBL/GenBank/DDBJ databases">
        <authorList>
            <person name="Syromyatnikov M.Y."/>
            <person name="Popov V.N."/>
        </authorList>
    </citation>
    <scope>NUCLEOTIDE SEQUENCE [LARGE SCALE GENOMIC DNA]</scope>
</reference>
<keyword evidence="2" id="KW-1185">Reference proteome</keyword>